<evidence type="ECO:0000256" key="1">
    <source>
        <dbReference type="ARBA" id="ARBA00022801"/>
    </source>
</evidence>
<name>A0A6J7KSQ5_9ZZZZ</name>
<evidence type="ECO:0000313" key="3">
    <source>
        <dbReference type="EMBL" id="CAB4959468.1"/>
    </source>
</evidence>
<dbReference type="GO" id="GO:0016810">
    <property type="term" value="F:hydrolase activity, acting on carbon-nitrogen (but not peptide) bonds"/>
    <property type="evidence" value="ECO:0007669"/>
    <property type="project" value="InterPro"/>
</dbReference>
<dbReference type="PANTHER" id="PTHR43794:SF11">
    <property type="entry name" value="AMIDOHYDROLASE-RELATED DOMAIN-CONTAINING PROTEIN"/>
    <property type="match status" value="1"/>
</dbReference>
<dbReference type="SUPFAM" id="SSF51556">
    <property type="entry name" value="Metallo-dependent hydrolases"/>
    <property type="match status" value="1"/>
</dbReference>
<dbReference type="Gene3D" id="2.30.40.10">
    <property type="entry name" value="Urease, subunit C, domain 1"/>
    <property type="match status" value="1"/>
</dbReference>
<evidence type="ECO:0000259" key="2">
    <source>
        <dbReference type="Pfam" id="PF01979"/>
    </source>
</evidence>
<reference evidence="3" key="1">
    <citation type="submission" date="2020-05" db="EMBL/GenBank/DDBJ databases">
        <authorList>
            <person name="Chiriac C."/>
            <person name="Salcher M."/>
            <person name="Ghai R."/>
            <person name="Kavagutti S V."/>
        </authorList>
    </citation>
    <scope>NUCLEOTIDE SEQUENCE</scope>
</reference>
<accession>A0A6J7KSQ5</accession>
<dbReference type="InterPro" id="IPR050287">
    <property type="entry name" value="MTA/SAH_deaminase"/>
</dbReference>
<dbReference type="Pfam" id="PF01979">
    <property type="entry name" value="Amidohydro_1"/>
    <property type="match status" value="1"/>
</dbReference>
<feature type="domain" description="Amidohydrolase-related" evidence="2">
    <location>
        <begin position="58"/>
        <end position="392"/>
    </location>
</feature>
<proteinExistence type="predicted"/>
<dbReference type="InterPro" id="IPR011059">
    <property type="entry name" value="Metal-dep_hydrolase_composite"/>
</dbReference>
<dbReference type="AlphaFoldDB" id="A0A6J7KSQ5"/>
<dbReference type="SUPFAM" id="SSF51338">
    <property type="entry name" value="Composite domain of metallo-dependent hydrolases"/>
    <property type="match status" value="1"/>
</dbReference>
<organism evidence="3">
    <name type="scientific">freshwater metagenome</name>
    <dbReference type="NCBI Taxonomy" id="449393"/>
    <lineage>
        <taxon>unclassified sequences</taxon>
        <taxon>metagenomes</taxon>
        <taxon>ecological metagenomes</taxon>
    </lineage>
</organism>
<protein>
    <submittedName>
        <fullName evidence="3">Unannotated protein</fullName>
    </submittedName>
</protein>
<dbReference type="EMBL" id="CAFBNE010000071">
    <property type="protein sequence ID" value="CAB4959468.1"/>
    <property type="molecule type" value="Genomic_DNA"/>
</dbReference>
<dbReference type="InterPro" id="IPR032466">
    <property type="entry name" value="Metal_Hydrolase"/>
</dbReference>
<keyword evidence="1" id="KW-0378">Hydrolase</keyword>
<dbReference type="InterPro" id="IPR006680">
    <property type="entry name" value="Amidohydro-rel"/>
</dbReference>
<gene>
    <name evidence="3" type="ORF">UFOPK3772_02100</name>
</gene>
<sequence length="454" mass="48397">MMMMADLVIRNAAAVVTDWTQPPILNAWLAVSDGRIEGAGTGMAPSARETIEARNCLIAPGFVAAHHHLSQGASRGLQAPDGLLGWLEVHYRAWARMTPEDVRGAASASLAQLALGGCTTVAGFEYLHPVDEDFVTPVVEAAEQIGLRLTYVRGCAPRLEGRLAEVLAATGTDLRRLLEPEDLAIARTRETLARPSTETLRWACGPTTPVLDDDGAFHSRLSELADEFQVGMHTHFHPLPGSLAEGETAFDLARRVGLVRPGNWFAHGSALTTRDVHELGRAGVGVVHNPSCSILLGYPVPPLAQWCAGNDRVSVSVDGAASNDRAGMLGEAQLTWQLQRAMQDAGGPGMLPSQALELATAAGARTLGWQDVGTLADGHFADLAVWDLGTLEFAGIPSRALRDPAWLLFRTFSGSRARDVLVGGRRVVSNGVLTGAHEGEVAEEVNRIAERLYG</sequence>
<dbReference type="Gene3D" id="3.20.20.140">
    <property type="entry name" value="Metal-dependent hydrolases"/>
    <property type="match status" value="1"/>
</dbReference>
<dbReference type="PANTHER" id="PTHR43794">
    <property type="entry name" value="AMINOHYDROLASE SSNA-RELATED"/>
    <property type="match status" value="1"/>
</dbReference>